<comment type="caution">
    <text evidence="2">The sequence shown here is derived from an EMBL/GenBank/DDBJ whole genome shotgun (WGS) entry which is preliminary data.</text>
</comment>
<feature type="domain" description="DUF2007" evidence="1">
    <location>
        <begin position="10"/>
        <end position="69"/>
    </location>
</feature>
<protein>
    <recommendedName>
        <fullName evidence="1">DUF2007 domain-containing protein</fullName>
    </recommendedName>
</protein>
<dbReference type="Proteomes" id="UP000245670">
    <property type="component" value="Unassembled WGS sequence"/>
</dbReference>
<dbReference type="EMBL" id="QFFG01000007">
    <property type="protein sequence ID" value="PWG04193.1"/>
    <property type="molecule type" value="Genomic_DNA"/>
</dbReference>
<sequence length="76" mass="8630">MATEHIKIFSGSSIIVRGLQNLLDDNKIHYIIKDNFESARLAGFGEQMNAVEVHILSSDKQKAEPIVEKYRKEINS</sequence>
<dbReference type="RefSeq" id="WP_109406010.1">
    <property type="nucleotide sequence ID" value="NZ_QFFG01000007.1"/>
</dbReference>
<dbReference type="OrthoDB" id="1149279at2"/>
<accession>A0A2U2J773</accession>
<name>A0A2U2J773_9FLAO</name>
<organism evidence="2 3">
    <name type="scientific">Polaribacter aquimarinus</name>
    <dbReference type="NCBI Taxonomy" id="2100726"/>
    <lineage>
        <taxon>Bacteria</taxon>
        <taxon>Pseudomonadati</taxon>
        <taxon>Bacteroidota</taxon>
        <taxon>Flavobacteriia</taxon>
        <taxon>Flavobacteriales</taxon>
        <taxon>Flavobacteriaceae</taxon>
    </lineage>
</organism>
<evidence type="ECO:0000313" key="2">
    <source>
        <dbReference type="EMBL" id="PWG04193.1"/>
    </source>
</evidence>
<reference evidence="2 3" key="1">
    <citation type="submission" date="2018-05" db="EMBL/GenBank/DDBJ databases">
        <title>Polaribacter aquimarinus sp. nov., isolated from sediment in a sediment of sea.</title>
        <authorList>
            <person name="Lu D."/>
        </authorList>
    </citation>
    <scope>NUCLEOTIDE SEQUENCE [LARGE SCALE GENOMIC DNA]</scope>
    <source>
        <strain evidence="2 3">ZY113</strain>
    </source>
</reference>
<evidence type="ECO:0000259" key="1">
    <source>
        <dbReference type="Pfam" id="PF09413"/>
    </source>
</evidence>
<dbReference type="InterPro" id="IPR018551">
    <property type="entry name" value="DUF2007"/>
</dbReference>
<dbReference type="Pfam" id="PF09413">
    <property type="entry name" value="DUF2007"/>
    <property type="match status" value="1"/>
</dbReference>
<evidence type="ECO:0000313" key="3">
    <source>
        <dbReference type="Proteomes" id="UP000245670"/>
    </source>
</evidence>
<keyword evidence="3" id="KW-1185">Reference proteome</keyword>
<proteinExistence type="predicted"/>
<gene>
    <name evidence="2" type="ORF">DIS07_14620</name>
</gene>
<dbReference type="AlphaFoldDB" id="A0A2U2J773"/>